<evidence type="ECO:0000313" key="1">
    <source>
        <dbReference type="EMBL" id="JAH63388.1"/>
    </source>
</evidence>
<dbReference type="AlphaFoldDB" id="A0A0E9UEL9"/>
<dbReference type="EMBL" id="GBXM01045189">
    <property type="protein sequence ID" value="JAH63388.1"/>
    <property type="molecule type" value="Transcribed_RNA"/>
</dbReference>
<reference evidence="1" key="2">
    <citation type="journal article" date="2015" name="Fish Shellfish Immunol.">
        <title>Early steps in the European eel (Anguilla anguilla)-Vibrio vulnificus interaction in the gills: Role of the RtxA13 toxin.</title>
        <authorList>
            <person name="Callol A."/>
            <person name="Pajuelo D."/>
            <person name="Ebbesson L."/>
            <person name="Teles M."/>
            <person name="MacKenzie S."/>
            <person name="Amaro C."/>
        </authorList>
    </citation>
    <scope>NUCLEOTIDE SEQUENCE</scope>
</reference>
<accession>A0A0E9UEL9</accession>
<organism evidence="1">
    <name type="scientific">Anguilla anguilla</name>
    <name type="common">European freshwater eel</name>
    <name type="synonym">Muraena anguilla</name>
    <dbReference type="NCBI Taxonomy" id="7936"/>
    <lineage>
        <taxon>Eukaryota</taxon>
        <taxon>Metazoa</taxon>
        <taxon>Chordata</taxon>
        <taxon>Craniata</taxon>
        <taxon>Vertebrata</taxon>
        <taxon>Euteleostomi</taxon>
        <taxon>Actinopterygii</taxon>
        <taxon>Neopterygii</taxon>
        <taxon>Teleostei</taxon>
        <taxon>Anguilliformes</taxon>
        <taxon>Anguillidae</taxon>
        <taxon>Anguilla</taxon>
    </lineage>
</organism>
<sequence>MCVSSTYSRPACMLHVVVQFARTYYKNF</sequence>
<proteinExistence type="predicted"/>
<protein>
    <submittedName>
        <fullName evidence="1">Uncharacterized protein</fullName>
    </submittedName>
</protein>
<reference evidence="1" key="1">
    <citation type="submission" date="2014-11" db="EMBL/GenBank/DDBJ databases">
        <authorList>
            <person name="Amaro Gonzalez C."/>
        </authorList>
    </citation>
    <scope>NUCLEOTIDE SEQUENCE</scope>
</reference>
<name>A0A0E9UEL9_ANGAN</name>